<dbReference type="GO" id="GO:0051537">
    <property type="term" value="F:2 iron, 2 sulfur cluster binding"/>
    <property type="evidence" value="ECO:0007669"/>
    <property type="project" value="UniProtKB-KW"/>
</dbReference>
<feature type="domain" description="Rieske" evidence="8">
    <location>
        <begin position="65"/>
        <end position="172"/>
    </location>
</feature>
<dbReference type="AlphaFoldDB" id="A0A2S1R9Z0"/>
<dbReference type="PROSITE" id="PS51296">
    <property type="entry name" value="RIESKE"/>
    <property type="match status" value="1"/>
</dbReference>
<dbReference type="PANTHER" id="PTHR43756:SF5">
    <property type="entry name" value="CHOLINE MONOOXYGENASE, CHLOROPLASTIC"/>
    <property type="match status" value="1"/>
</dbReference>
<protein>
    <recommendedName>
        <fullName evidence="8">Rieske domain-containing protein</fullName>
    </recommendedName>
</protein>
<keyword evidence="10" id="KW-1185">Reference proteome</keyword>
<dbReference type="PANTHER" id="PTHR43756">
    <property type="entry name" value="CHOLINE MONOOXYGENASE, CHLOROPLASTIC"/>
    <property type="match status" value="1"/>
</dbReference>
<evidence type="ECO:0000256" key="6">
    <source>
        <dbReference type="ARBA" id="ARBA00023014"/>
    </source>
</evidence>
<dbReference type="PRINTS" id="PR00090">
    <property type="entry name" value="RNGDIOXGNASE"/>
</dbReference>
<dbReference type="Gene3D" id="3.90.380.10">
    <property type="entry name" value="Naphthalene 1,2-dioxygenase Alpha Subunit, Chain A, domain 1"/>
    <property type="match status" value="1"/>
</dbReference>
<evidence type="ECO:0000256" key="7">
    <source>
        <dbReference type="SAM" id="MobiDB-lite"/>
    </source>
</evidence>
<evidence type="ECO:0000313" key="10">
    <source>
        <dbReference type="Proteomes" id="UP000244928"/>
    </source>
</evidence>
<evidence type="ECO:0000256" key="4">
    <source>
        <dbReference type="ARBA" id="ARBA00023002"/>
    </source>
</evidence>
<keyword evidence="3" id="KW-0479">Metal-binding</keyword>
<dbReference type="InterPro" id="IPR017941">
    <property type="entry name" value="Rieske_2Fe-2S"/>
</dbReference>
<keyword evidence="5" id="KW-0408">Iron</keyword>
<proteinExistence type="predicted"/>
<dbReference type="Pfam" id="PF00848">
    <property type="entry name" value="Ring_hydroxyl_A"/>
    <property type="match status" value="1"/>
</dbReference>
<dbReference type="CDD" id="cd03469">
    <property type="entry name" value="Rieske_RO_Alpha_N"/>
    <property type="match status" value="1"/>
</dbReference>
<dbReference type="Gene3D" id="2.102.10.10">
    <property type="entry name" value="Rieske [2Fe-2S] iron-sulphur domain"/>
    <property type="match status" value="1"/>
</dbReference>
<dbReference type="InterPro" id="IPR036922">
    <property type="entry name" value="Rieske_2Fe-2S_sf"/>
</dbReference>
<dbReference type="GO" id="GO:0005506">
    <property type="term" value="F:iron ion binding"/>
    <property type="evidence" value="ECO:0007669"/>
    <property type="project" value="InterPro"/>
</dbReference>
<reference evidence="9 10" key="1">
    <citation type="submission" date="2016-04" db="EMBL/GenBank/DDBJ databases">
        <title>Complete genome sequence of Dietzia lutea YIM 80766T, a strain isolated from desert soil in Egypt.</title>
        <authorList>
            <person name="Zhao J."/>
            <person name="Hu B."/>
            <person name="Geng S."/>
            <person name="Nie Y."/>
            <person name="Tang Y."/>
        </authorList>
    </citation>
    <scope>NUCLEOTIDE SEQUENCE [LARGE SCALE GENOMIC DNA]</scope>
    <source>
        <strain evidence="9 10">YIM 80766</strain>
    </source>
</reference>
<evidence type="ECO:0000256" key="2">
    <source>
        <dbReference type="ARBA" id="ARBA00022714"/>
    </source>
</evidence>
<dbReference type="GO" id="GO:0004497">
    <property type="term" value="F:monooxygenase activity"/>
    <property type="evidence" value="ECO:0007669"/>
    <property type="project" value="UniProtKB-ARBA"/>
</dbReference>
<dbReference type="InterPro" id="IPR001663">
    <property type="entry name" value="Rng_hydr_dOase-A"/>
</dbReference>
<dbReference type="GO" id="GO:0016705">
    <property type="term" value="F:oxidoreductase activity, acting on paired donors, with incorporation or reduction of molecular oxygen"/>
    <property type="evidence" value="ECO:0007669"/>
    <property type="project" value="UniProtKB-ARBA"/>
</dbReference>
<dbReference type="KEGG" id="dlu:A6035_14045"/>
<dbReference type="EMBL" id="CP015449">
    <property type="protein sequence ID" value="AWH93110.1"/>
    <property type="molecule type" value="Genomic_DNA"/>
</dbReference>
<dbReference type="InterPro" id="IPR015879">
    <property type="entry name" value="Ring_hydroxy_dOase_asu_C_dom"/>
</dbReference>
<evidence type="ECO:0000256" key="3">
    <source>
        <dbReference type="ARBA" id="ARBA00022723"/>
    </source>
</evidence>
<dbReference type="CDD" id="cd08882">
    <property type="entry name" value="RHO_alpha_C_MupW-like"/>
    <property type="match status" value="1"/>
</dbReference>
<evidence type="ECO:0000256" key="1">
    <source>
        <dbReference type="ARBA" id="ARBA00001962"/>
    </source>
</evidence>
<dbReference type="OrthoDB" id="5243643at2"/>
<evidence type="ECO:0000256" key="5">
    <source>
        <dbReference type="ARBA" id="ARBA00023004"/>
    </source>
</evidence>
<organism evidence="9 10">
    <name type="scientific">Dietzia lutea</name>
    <dbReference type="NCBI Taxonomy" id="546160"/>
    <lineage>
        <taxon>Bacteria</taxon>
        <taxon>Bacillati</taxon>
        <taxon>Actinomycetota</taxon>
        <taxon>Actinomycetes</taxon>
        <taxon>Mycobacteriales</taxon>
        <taxon>Dietziaceae</taxon>
        <taxon>Dietzia</taxon>
    </lineage>
</organism>
<keyword evidence="4" id="KW-0560">Oxidoreductase</keyword>
<keyword evidence="6" id="KW-0411">Iron-sulfur</keyword>
<comment type="cofactor">
    <cofactor evidence="1">
        <name>Fe cation</name>
        <dbReference type="ChEBI" id="CHEBI:24875"/>
    </cofactor>
</comment>
<evidence type="ECO:0000259" key="8">
    <source>
        <dbReference type="PROSITE" id="PS51296"/>
    </source>
</evidence>
<gene>
    <name evidence="9" type="ORF">A6035_14045</name>
</gene>
<sequence length="465" mass="53700">MRTTDENDVIRVHGNVGKYALEYPQEFKFAEEYELTVDDTRIPTDRYTSPEVLREEIETTWMRTWQLACREEQVAEIGAYYEYRIAGRSYLVVRGEDCRLRAFVNSCRHRGKLIRTGSGTTDELRCGYHYWCWGLDGSLADIPDRHVFVGIDDDEYALGQIACDTWAGFVFVNPDTSCPPLSEYLGDVTTQLAPYNMDKFRANLHASLEIDCNWKVAIEAFIETYHVQGIHPQIMPYVDDFNTKFDIMGDHTRYIVPFGVPSMRIEHIDEAEVYESHQRALRKPGLRDRSTPPPPETRVELPADLFNEQGEWIGEGTLRDHLIDLTRERGESLGHDYSGLGHAQLVDDYHYHIFPSMYFNLHAGALLLFRSRPHATDPNKSHFDVWRLFMPDLTKPMPEPAQEFRADFEQTSFGTVLDQDFENLPEVQAGLKNPEVEFVTLGGAEIRIINFHKVLRQYAQRFGAK</sequence>
<name>A0A2S1R9Z0_9ACTN</name>
<dbReference type="SUPFAM" id="SSF50022">
    <property type="entry name" value="ISP domain"/>
    <property type="match status" value="1"/>
</dbReference>
<feature type="region of interest" description="Disordered" evidence="7">
    <location>
        <begin position="279"/>
        <end position="298"/>
    </location>
</feature>
<dbReference type="SUPFAM" id="SSF55961">
    <property type="entry name" value="Bet v1-like"/>
    <property type="match status" value="1"/>
</dbReference>
<evidence type="ECO:0000313" key="9">
    <source>
        <dbReference type="EMBL" id="AWH93110.1"/>
    </source>
</evidence>
<accession>A0A2S1R9Z0</accession>
<keyword evidence="2" id="KW-0001">2Fe-2S</keyword>
<dbReference type="RefSeq" id="WP_159149362.1">
    <property type="nucleotide sequence ID" value="NZ_CP015449.1"/>
</dbReference>
<dbReference type="Pfam" id="PF00355">
    <property type="entry name" value="Rieske"/>
    <property type="match status" value="1"/>
</dbReference>
<dbReference type="Proteomes" id="UP000244928">
    <property type="component" value="Chromosome"/>
</dbReference>